<feature type="region of interest" description="Disordered" evidence="1">
    <location>
        <begin position="1"/>
        <end position="27"/>
    </location>
</feature>
<feature type="non-terminal residue" evidence="2">
    <location>
        <position position="1"/>
    </location>
</feature>
<accession>A0A8S3ZIP6</accession>
<reference evidence="2" key="1">
    <citation type="submission" date="2021-04" db="EMBL/GenBank/DDBJ databases">
        <authorList>
            <consortium name="Molecular Ecology Group"/>
        </authorList>
    </citation>
    <scope>NUCLEOTIDE SEQUENCE</scope>
</reference>
<dbReference type="AlphaFoldDB" id="A0A8S3ZIP6"/>
<gene>
    <name evidence="2" type="ORF">CUNI_LOCUS14992</name>
</gene>
<protein>
    <submittedName>
        <fullName evidence="2">Uncharacterized protein</fullName>
    </submittedName>
</protein>
<evidence type="ECO:0000256" key="1">
    <source>
        <dbReference type="SAM" id="MobiDB-lite"/>
    </source>
</evidence>
<feature type="compositionally biased region" description="Gly residues" evidence="1">
    <location>
        <begin position="11"/>
        <end position="27"/>
    </location>
</feature>
<comment type="caution">
    <text evidence="2">The sequence shown here is derived from an EMBL/GenBank/DDBJ whole genome shotgun (WGS) entry which is preliminary data.</text>
</comment>
<evidence type="ECO:0000313" key="2">
    <source>
        <dbReference type="EMBL" id="CAG5129434.1"/>
    </source>
</evidence>
<dbReference type="Proteomes" id="UP000678393">
    <property type="component" value="Unassembled WGS sequence"/>
</dbReference>
<proteinExistence type="predicted"/>
<name>A0A8S3ZIP6_9EUPU</name>
<sequence length="70" mass="7355">MGEQEWKRGSQDGGGGGGVGGGKGGGGVSLRHDFKDILLRMIVKHCVKITGTNMVDRSYLYVYPAGVATE</sequence>
<dbReference type="EMBL" id="CAJHNH020003497">
    <property type="protein sequence ID" value="CAG5129434.1"/>
    <property type="molecule type" value="Genomic_DNA"/>
</dbReference>
<evidence type="ECO:0000313" key="3">
    <source>
        <dbReference type="Proteomes" id="UP000678393"/>
    </source>
</evidence>
<feature type="compositionally biased region" description="Basic and acidic residues" evidence="1">
    <location>
        <begin position="1"/>
        <end position="10"/>
    </location>
</feature>
<keyword evidence="3" id="KW-1185">Reference proteome</keyword>
<organism evidence="2 3">
    <name type="scientific">Candidula unifasciata</name>
    <dbReference type="NCBI Taxonomy" id="100452"/>
    <lineage>
        <taxon>Eukaryota</taxon>
        <taxon>Metazoa</taxon>
        <taxon>Spiralia</taxon>
        <taxon>Lophotrochozoa</taxon>
        <taxon>Mollusca</taxon>
        <taxon>Gastropoda</taxon>
        <taxon>Heterobranchia</taxon>
        <taxon>Euthyneura</taxon>
        <taxon>Panpulmonata</taxon>
        <taxon>Eupulmonata</taxon>
        <taxon>Stylommatophora</taxon>
        <taxon>Helicina</taxon>
        <taxon>Helicoidea</taxon>
        <taxon>Geomitridae</taxon>
        <taxon>Candidula</taxon>
    </lineage>
</organism>